<dbReference type="AlphaFoldDB" id="A0A6N9TZ47"/>
<comment type="caution">
    <text evidence="1">The sequence shown here is derived from an EMBL/GenBank/DDBJ whole genome shotgun (WGS) entry which is preliminary data.</text>
</comment>
<proteinExistence type="predicted"/>
<accession>A0A6N9TZ47</accession>
<dbReference type="Proteomes" id="UP000471293">
    <property type="component" value="Unassembled WGS sequence"/>
</dbReference>
<protein>
    <submittedName>
        <fullName evidence="1">Uncharacterized protein</fullName>
    </submittedName>
</protein>
<dbReference type="RefSeq" id="WP_164345163.1">
    <property type="nucleotide sequence ID" value="NZ_JAAGLQ010000298.1"/>
</dbReference>
<evidence type="ECO:0000313" key="1">
    <source>
        <dbReference type="EMBL" id="NEA16804.1"/>
    </source>
</evidence>
<organism evidence="1 2">
    <name type="scientific">Streptomyces halstedii</name>
    <dbReference type="NCBI Taxonomy" id="1944"/>
    <lineage>
        <taxon>Bacteria</taxon>
        <taxon>Bacillati</taxon>
        <taxon>Actinomycetota</taxon>
        <taxon>Actinomycetes</taxon>
        <taxon>Kitasatosporales</taxon>
        <taxon>Streptomycetaceae</taxon>
        <taxon>Streptomyces</taxon>
    </lineage>
</organism>
<evidence type="ECO:0000313" key="2">
    <source>
        <dbReference type="Proteomes" id="UP000471293"/>
    </source>
</evidence>
<dbReference type="EMBL" id="JAAGLQ010000298">
    <property type="protein sequence ID" value="NEA16804.1"/>
    <property type="molecule type" value="Genomic_DNA"/>
</dbReference>
<sequence>MTDWTHHSFPDHEVNLVFARGLAPDALVGRLRDLLREPLAHGVANGWTWAVHDMLSFEPGDYELVDYVGISQGGGEIVVFVTEPCSAKAHGPDFSYYRDGRMVLHFSFEDVEQRVGENPDHLSAELLAANLIGPGADCGWGEGDGHDCSEHRDDDEERLVKTIADFFVLPSPPLAAKVVAR</sequence>
<gene>
    <name evidence="1" type="ORF">G3I29_14970</name>
</gene>
<reference evidence="1 2" key="1">
    <citation type="submission" date="2020-01" db="EMBL/GenBank/DDBJ databases">
        <title>Insect and environment-associated Actinomycetes.</title>
        <authorList>
            <person name="Currrie C."/>
            <person name="Chevrette M."/>
            <person name="Carlson C."/>
            <person name="Stubbendieck R."/>
            <person name="Wendt-Pienkowski E."/>
        </authorList>
    </citation>
    <scope>NUCLEOTIDE SEQUENCE [LARGE SCALE GENOMIC DNA]</scope>
    <source>
        <strain evidence="1 2">SID11342</strain>
    </source>
</reference>
<name>A0A6N9TZ47_STRHA</name>